<protein>
    <recommendedName>
        <fullName evidence="4">ABC-2 type transporter</fullName>
    </recommendedName>
</protein>
<evidence type="ECO:0000313" key="2">
    <source>
        <dbReference type="EMBL" id="EEZ92563.1"/>
    </source>
</evidence>
<keyword evidence="1" id="KW-1133">Transmembrane helix</keyword>
<reference evidence="2 3" key="1">
    <citation type="journal article" date="2010" name="Proc. Natl. Acad. Sci. U.S.A.">
        <title>Enigmatic, ultrasmall, uncultivated Archaea.</title>
        <authorList>
            <person name="Baker B.J."/>
            <person name="Comolli L.R."/>
            <person name="Dick G.J."/>
            <person name="Hauser L.J."/>
            <person name="Hyatt D."/>
            <person name="Dill B.D."/>
            <person name="Land M.L."/>
            <person name="Verberkmoes N.C."/>
            <person name="Hettich R.L."/>
            <person name="Banfield J.F."/>
        </authorList>
    </citation>
    <scope>NUCLEOTIDE SEQUENCE [LARGE SCALE GENOMIC DNA]</scope>
</reference>
<feature type="transmembrane region" description="Helical" evidence="1">
    <location>
        <begin position="96"/>
        <end position="121"/>
    </location>
</feature>
<name>D2EGG5_PARA4</name>
<dbReference type="Proteomes" id="UP000009375">
    <property type="component" value="Unassembled WGS sequence"/>
</dbReference>
<dbReference type="AlphaFoldDB" id="D2EGG5"/>
<sequence>MKNQAFYAFFNAELKMAKSQIIAFSVLSFVIVILTGLLSIKALFNSTDFFESIGLVIWLMIGIAATNVAAGIGVMDFNKRTGLLVLSQPVNRKLIFLSRLFAAFLILLLPITVLYISGFSMGLLLYKVGIPNIFLSYSLAILYAFSFTAMISGISAMSSEKSTPLSFGLTFTFLAVFVFAIFGKFIGIQPWFFLPYGGLIISSVMAAPYLMHINPGNYFFYYIPYVNEAVLIMLIYLLVFAALGIFYYSRREL</sequence>
<feature type="transmembrane region" description="Helical" evidence="1">
    <location>
        <begin position="56"/>
        <end position="75"/>
    </location>
</feature>
<evidence type="ECO:0000313" key="3">
    <source>
        <dbReference type="Proteomes" id="UP000009375"/>
    </source>
</evidence>
<evidence type="ECO:0000256" key="1">
    <source>
        <dbReference type="SAM" id="Phobius"/>
    </source>
</evidence>
<proteinExistence type="predicted"/>
<evidence type="ECO:0008006" key="4">
    <source>
        <dbReference type="Google" id="ProtNLM"/>
    </source>
</evidence>
<feature type="transmembrane region" description="Helical" evidence="1">
    <location>
        <begin position="166"/>
        <end position="187"/>
    </location>
</feature>
<gene>
    <name evidence="2" type="ORF">BJBARM4_0864</name>
</gene>
<feature type="transmembrane region" description="Helical" evidence="1">
    <location>
        <begin position="225"/>
        <end position="248"/>
    </location>
</feature>
<dbReference type="EMBL" id="GG730074">
    <property type="protein sequence ID" value="EEZ92563.1"/>
    <property type="molecule type" value="Genomic_DNA"/>
</dbReference>
<keyword evidence="1" id="KW-0812">Transmembrane</keyword>
<organism evidence="2 3">
    <name type="scientific">Candidatus Parvarchaeum acidiphilum ARMAN-4</name>
    <dbReference type="NCBI Taxonomy" id="662760"/>
    <lineage>
        <taxon>Archaea</taxon>
        <taxon>Candidatus Parvarchaeota</taxon>
        <taxon>Candidatus Parvarchaeum</taxon>
    </lineage>
</organism>
<feature type="transmembrane region" description="Helical" evidence="1">
    <location>
        <begin position="133"/>
        <end position="154"/>
    </location>
</feature>
<keyword evidence="1" id="KW-0472">Membrane</keyword>
<feature type="transmembrane region" description="Helical" evidence="1">
    <location>
        <begin position="193"/>
        <end position="213"/>
    </location>
</feature>
<feature type="transmembrane region" description="Helical" evidence="1">
    <location>
        <begin position="21"/>
        <end position="44"/>
    </location>
</feature>
<accession>D2EGG5</accession>